<protein>
    <recommendedName>
        <fullName evidence="2">PDZ domain-containing protein</fullName>
    </recommendedName>
</protein>
<feature type="transmembrane region" description="Helical" evidence="1">
    <location>
        <begin position="12"/>
        <end position="33"/>
    </location>
</feature>
<accession>A0A841RL14</accession>
<dbReference type="SUPFAM" id="SSF50156">
    <property type="entry name" value="PDZ domain-like"/>
    <property type="match status" value="1"/>
</dbReference>
<comment type="caution">
    <text evidence="3">The sequence shown here is derived from an EMBL/GenBank/DDBJ whole genome shotgun (WGS) entry which is preliminary data.</text>
</comment>
<dbReference type="EMBL" id="JACHON010000002">
    <property type="protein sequence ID" value="MBB6512313.1"/>
    <property type="molecule type" value="Genomic_DNA"/>
</dbReference>
<keyword evidence="1" id="KW-1133">Transmembrane helix</keyword>
<feature type="transmembrane region" description="Helical" evidence="1">
    <location>
        <begin position="78"/>
        <end position="96"/>
    </location>
</feature>
<dbReference type="InterPro" id="IPR001478">
    <property type="entry name" value="PDZ"/>
</dbReference>
<dbReference type="InterPro" id="IPR036034">
    <property type="entry name" value="PDZ_sf"/>
</dbReference>
<dbReference type="SMART" id="SM00228">
    <property type="entry name" value="PDZ"/>
    <property type="match status" value="1"/>
</dbReference>
<evidence type="ECO:0000256" key="1">
    <source>
        <dbReference type="SAM" id="Phobius"/>
    </source>
</evidence>
<gene>
    <name evidence="3" type="ORF">GGQ92_001094</name>
</gene>
<feature type="transmembrane region" description="Helical" evidence="1">
    <location>
        <begin position="248"/>
        <end position="265"/>
    </location>
</feature>
<evidence type="ECO:0000259" key="2">
    <source>
        <dbReference type="SMART" id="SM00228"/>
    </source>
</evidence>
<name>A0A841RL14_9BACI</name>
<evidence type="ECO:0000313" key="3">
    <source>
        <dbReference type="EMBL" id="MBB6512313.1"/>
    </source>
</evidence>
<feature type="transmembrane region" description="Helical" evidence="1">
    <location>
        <begin position="101"/>
        <end position="119"/>
    </location>
</feature>
<dbReference type="RefSeq" id="WP_184245398.1">
    <property type="nucleotide sequence ID" value="NZ_BAAACU010000002.1"/>
</dbReference>
<feature type="transmembrane region" description="Helical" evidence="1">
    <location>
        <begin position="54"/>
        <end position="72"/>
    </location>
</feature>
<sequence length="407" mass="46162">MEWLSEIGLALLRIFLQPYVYIFLALVWLSGYIRIKKDRQSFQVKVFPYFKETTGTWSVAIISGIIISLLSVAAGFILPLYVVIFIGLLLFVSFLINSFGWLSPGYILPFAALTIFFVNEYGENYLSEFLLSAFEQVDLSLLAILMSLLLFSEAWLIRRGKGIDSFPELKKSKRGKYVGQHRLKKITIIPFFVLLPAGLLEPIMPWWPLLEVGGESFGLILIPYVLGFEYKIKSMLTSAASKQLAAQHFRLAFLVLAAGVTGYFYPISTLIAFILAFLGKEFIHFLFKLRDERAPMYFQPGSKGVQVLGVLPNSPAVDLGLLPGERIISVNDLTVDSEEEFYHAVSKSRASCKLTVEDLNGELRFARRALYEGEHHELGVLFIKDGSFYHRLENFYEEEQVTDVPDK</sequence>
<feature type="transmembrane region" description="Helical" evidence="1">
    <location>
        <begin position="206"/>
        <end position="227"/>
    </location>
</feature>
<dbReference type="Proteomes" id="UP000572212">
    <property type="component" value="Unassembled WGS sequence"/>
</dbReference>
<organism evidence="3 4">
    <name type="scientific">Gracilibacillus halotolerans</name>
    <dbReference type="NCBI Taxonomy" id="74386"/>
    <lineage>
        <taxon>Bacteria</taxon>
        <taxon>Bacillati</taxon>
        <taxon>Bacillota</taxon>
        <taxon>Bacilli</taxon>
        <taxon>Bacillales</taxon>
        <taxon>Bacillaceae</taxon>
        <taxon>Gracilibacillus</taxon>
    </lineage>
</organism>
<keyword evidence="1" id="KW-0812">Transmembrane</keyword>
<feature type="domain" description="PDZ" evidence="2">
    <location>
        <begin position="283"/>
        <end position="360"/>
    </location>
</feature>
<keyword evidence="4" id="KW-1185">Reference proteome</keyword>
<dbReference type="Gene3D" id="2.30.42.10">
    <property type="match status" value="1"/>
</dbReference>
<dbReference type="AlphaFoldDB" id="A0A841RL14"/>
<keyword evidence="1" id="KW-0472">Membrane</keyword>
<evidence type="ECO:0000313" key="4">
    <source>
        <dbReference type="Proteomes" id="UP000572212"/>
    </source>
</evidence>
<reference evidence="3 4" key="1">
    <citation type="submission" date="2020-08" db="EMBL/GenBank/DDBJ databases">
        <title>Genomic Encyclopedia of Type Strains, Phase IV (KMG-IV): sequencing the most valuable type-strain genomes for metagenomic binning, comparative biology and taxonomic classification.</title>
        <authorList>
            <person name="Goeker M."/>
        </authorList>
    </citation>
    <scope>NUCLEOTIDE SEQUENCE [LARGE SCALE GENOMIC DNA]</scope>
    <source>
        <strain evidence="3 4">DSM 11805</strain>
    </source>
</reference>
<feature type="transmembrane region" description="Helical" evidence="1">
    <location>
        <begin position="183"/>
        <end position="200"/>
    </location>
</feature>
<feature type="transmembrane region" description="Helical" evidence="1">
    <location>
        <begin position="139"/>
        <end position="157"/>
    </location>
</feature>
<proteinExistence type="predicted"/>